<reference evidence="2" key="1">
    <citation type="journal article" date="2022" name="Mol. Ecol. Resour.">
        <title>The genomes of chicory, endive, great burdock and yacon provide insights into Asteraceae palaeo-polyploidization history and plant inulin production.</title>
        <authorList>
            <person name="Fan W."/>
            <person name="Wang S."/>
            <person name="Wang H."/>
            <person name="Wang A."/>
            <person name="Jiang F."/>
            <person name="Liu H."/>
            <person name="Zhao H."/>
            <person name="Xu D."/>
            <person name="Zhang Y."/>
        </authorList>
    </citation>
    <scope>NUCLEOTIDE SEQUENCE [LARGE SCALE GENOMIC DNA]</scope>
    <source>
        <strain evidence="2">cv. Niubang</strain>
    </source>
</reference>
<reference evidence="1 2" key="2">
    <citation type="journal article" date="2022" name="Mol. Ecol. Resour.">
        <title>The genomes of chicory, endive, great burdock and yacon provide insights into Asteraceae paleo-polyploidization history and plant inulin production.</title>
        <authorList>
            <person name="Fan W."/>
            <person name="Wang S."/>
            <person name="Wang H."/>
            <person name="Wang A."/>
            <person name="Jiang F."/>
            <person name="Liu H."/>
            <person name="Zhao H."/>
            <person name="Xu D."/>
            <person name="Zhang Y."/>
        </authorList>
    </citation>
    <scope>NUCLEOTIDE SEQUENCE [LARGE SCALE GENOMIC DNA]</scope>
    <source>
        <strain evidence="2">cv. Niubang</strain>
    </source>
</reference>
<evidence type="ECO:0000313" key="2">
    <source>
        <dbReference type="Proteomes" id="UP001055879"/>
    </source>
</evidence>
<organism evidence="1 2">
    <name type="scientific">Arctium lappa</name>
    <name type="common">Greater burdock</name>
    <name type="synonym">Lappa major</name>
    <dbReference type="NCBI Taxonomy" id="4217"/>
    <lineage>
        <taxon>Eukaryota</taxon>
        <taxon>Viridiplantae</taxon>
        <taxon>Streptophyta</taxon>
        <taxon>Embryophyta</taxon>
        <taxon>Tracheophyta</taxon>
        <taxon>Spermatophyta</taxon>
        <taxon>Magnoliopsida</taxon>
        <taxon>eudicotyledons</taxon>
        <taxon>Gunneridae</taxon>
        <taxon>Pentapetalae</taxon>
        <taxon>asterids</taxon>
        <taxon>campanulids</taxon>
        <taxon>Asterales</taxon>
        <taxon>Asteraceae</taxon>
        <taxon>Carduoideae</taxon>
        <taxon>Cardueae</taxon>
        <taxon>Arctiinae</taxon>
        <taxon>Arctium</taxon>
    </lineage>
</organism>
<name>A0ACB9DKU9_ARCLA</name>
<gene>
    <name evidence="1" type="ORF">L6452_09526</name>
</gene>
<keyword evidence="2" id="KW-1185">Reference proteome</keyword>
<comment type="caution">
    <text evidence="1">The sequence shown here is derived from an EMBL/GenBank/DDBJ whole genome shotgun (WGS) entry which is preliminary data.</text>
</comment>
<accession>A0ACB9DKU9</accession>
<sequence>MVEESKIDVGDQNCEIRDQGQEVDSRGHTRMVEEKEKGVEEIPGKNGNLPEQQQGKSRTEREETLPIGSSEDQPVGSPEMEEVEETQFLENLDNLDMVEVPRESMESPKVQAGKKEILMEEAVINRKISKSEKASDKNKEIYREGPVVEGREGCFGTDLCGPKTQRQQKADADRSCSTIDSTDSSSSAVF</sequence>
<protein>
    <submittedName>
        <fullName evidence="1">Uncharacterized protein</fullName>
    </submittedName>
</protein>
<evidence type="ECO:0000313" key="1">
    <source>
        <dbReference type="EMBL" id="KAI3747081.1"/>
    </source>
</evidence>
<dbReference type="EMBL" id="CM042049">
    <property type="protein sequence ID" value="KAI3747081.1"/>
    <property type="molecule type" value="Genomic_DNA"/>
</dbReference>
<proteinExistence type="predicted"/>
<dbReference type="Proteomes" id="UP001055879">
    <property type="component" value="Linkage Group LG03"/>
</dbReference>